<dbReference type="OrthoDB" id="485455at2"/>
<gene>
    <name evidence="2" type="ORF">NIES80_00460</name>
</gene>
<dbReference type="InterPro" id="IPR029060">
    <property type="entry name" value="PIN-like_dom_sf"/>
</dbReference>
<dbReference type="InterPro" id="IPR002716">
    <property type="entry name" value="PIN_dom"/>
</dbReference>
<reference evidence="3" key="1">
    <citation type="submission" date="2019-02" db="EMBL/GenBank/DDBJ databases">
        <title>Draft genome sequence of Dolichospermum planctonicum NIES-80.</title>
        <authorList>
            <person name="Yamaguchi H."/>
            <person name="Suzuki S."/>
            <person name="Kawachi M."/>
        </authorList>
    </citation>
    <scope>NUCLEOTIDE SEQUENCE [LARGE SCALE GENOMIC DNA]</scope>
    <source>
        <strain evidence="3">NIES-80</strain>
    </source>
</reference>
<dbReference type="Pfam" id="PF01850">
    <property type="entry name" value="PIN"/>
    <property type="match status" value="1"/>
</dbReference>
<dbReference type="EMBL" id="BJCF01000001">
    <property type="protein sequence ID" value="GCL40362.1"/>
    <property type="molecule type" value="Genomic_DNA"/>
</dbReference>
<dbReference type="RefSeq" id="WP_137906237.1">
    <property type="nucleotide sequence ID" value="NZ_BJCF01000001.1"/>
</dbReference>
<protein>
    <submittedName>
        <fullName evidence="2">PilT protein domain protein</fullName>
    </submittedName>
</protein>
<evidence type="ECO:0000313" key="2">
    <source>
        <dbReference type="EMBL" id="GCL40362.1"/>
    </source>
</evidence>
<name>A0A480A766_9CYAN</name>
<dbReference type="AlphaFoldDB" id="A0A480A766"/>
<feature type="domain" description="PIN" evidence="1">
    <location>
        <begin position="4"/>
        <end position="131"/>
    </location>
</feature>
<dbReference type="SUPFAM" id="SSF88723">
    <property type="entry name" value="PIN domain-like"/>
    <property type="match status" value="1"/>
</dbReference>
<proteinExistence type="predicted"/>
<comment type="caution">
    <text evidence="2">The sequence shown here is derived from an EMBL/GenBank/DDBJ whole genome shotgun (WGS) entry which is preliminary data.</text>
</comment>
<organism evidence="2 3">
    <name type="scientific">Dolichospermum planctonicum</name>
    <dbReference type="NCBI Taxonomy" id="136072"/>
    <lineage>
        <taxon>Bacteria</taxon>
        <taxon>Bacillati</taxon>
        <taxon>Cyanobacteriota</taxon>
        <taxon>Cyanophyceae</taxon>
        <taxon>Nostocales</taxon>
        <taxon>Aphanizomenonaceae</taxon>
        <taxon>Dolichospermum</taxon>
    </lineage>
</organism>
<accession>A0A480A766</accession>
<evidence type="ECO:0000259" key="1">
    <source>
        <dbReference type="Pfam" id="PF01850"/>
    </source>
</evidence>
<dbReference type="Gene3D" id="3.40.50.1010">
    <property type="entry name" value="5'-nuclease"/>
    <property type="match status" value="1"/>
</dbReference>
<evidence type="ECO:0000313" key="3">
    <source>
        <dbReference type="Proteomes" id="UP000299367"/>
    </source>
</evidence>
<dbReference type="Proteomes" id="UP000299367">
    <property type="component" value="Unassembled WGS sequence"/>
</dbReference>
<sequence length="146" mass="16497">MVKILFDTSVLVAAILVKHPHHFPCWSWLEKVKTSLEGFIITHTLAELFSVISSFPSQPRFSPQITQRLIQENLKEFQIISLTEDDYYQATENMVNLGLTGGAIYDSLIAYSALKIEADKILTLNGKHFLRLGDSIAELVEVPSYK</sequence>